<name>A0A8B6H760_MYTGA</name>
<keyword evidence="1" id="KW-0732">Signal</keyword>
<feature type="chain" id="PRO_5032968666" evidence="1">
    <location>
        <begin position="18"/>
        <end position="129"/>
    </location>
</feature>
<dbReference type="EMBL" id="UYJE01009619">
    <property type="protein sequence ID" value="VDI74995.1"/>
    <property type="molecule type" value="Genomic_DNA"/>
</dbReference>
<gene>
    <name evidence="2" type="ORF">MGAL_10B016989</name>
</gene>
<evidence type="ECO:0000313" key="2">
    <source>
        <dbReference type="EMBL" id="VDI74995.1"/>
    </source>
</evidence>
<dbReference type="Proteomes" id="UP000596742">
    <property type="component" value="Unassembled WGS sequence"/>
</dbReference>
<dbReference type="AlphaFoldDB" id="A0A8B6H760"/>
<comment type="caution">
    <text evidence="2">The sequence shown here is derived from an EMBL/GenBank/DDBJ whole genome shotgun (WGS) entry which is preliminary data.</text>
</comment>
<evidence type="ECO:0000256" key="1">
    <source>
        <dbReference type="SAM" id="SignalP"/>
    </source>
</evidence>
<proteinExistence type="predicted"/>
<evidence type="ECO:0000313" key="3">
    <source>
        <dbReference type="Proteomes" id="UP000596742"/>
    </source>
</evidence>
<protein>
    <submittedName>
        <fullName evidence="2">Uncharacterized protein</fullName>
    </submittedName>
</protein>
<accession>A0A8B6H760</accession>
<reference evidence="2" key="1">
    <citation type="submission" date="2018-11" db="EMBL/GenBank/DDBJ databases">
        <authorList>
            <person name="Alioto T."/>
            <person name="Alioto T."/>
        </authorList>
    </citation>
    <scope>NUCLEOTIDE SEQUENCE</scope>
</reference>
<keyword evidence="3" id="KW-1185">Reference proteome</keyword>
<feature type="signal peptide" evidence="1">
    <location>
        <begin position="1"/>
        <end position="17"/>
    </location>
</feature>
<sequence length="129" mass="14583">MEIAMLLLLVIPLTSNATIEDKMIVPGHFKWITKAVRVKTYVSIACKTRLYNSVIGVLLLSNVVQPINFHLEDREDKEDISKWVIGVLTTHLETRGFKICLPPRFDLGGVHVDQIMTHTPAQRLCSCVE</sequence>
<organism evidence="2 3">
    <name type="scientific">Mytilus galloprovincialis</name>
    <name type="common">Mediterranean mussel</name>
    <dbReference type="NCBI Taxonomy" id="29158"/>
    <lineage>
        <taxon>Eukaryota</taxon>
        <taxon>Metazoa</taxon>
        <taxon>Spiralia</taxon>
        <taxon>Lophotrochozoa</taxon>
        <taxon>Mollusca</taxon>
        <taxon>Bivalvia</taxon>
        <taxon>Autobranchia</taxon>
        <taxon>Pteriomorphia</taxon>
        <taxon>Mytilida</taxon>
        <taxon>Mytiloidea</taxon>
        <taxon>Mytilidae</taxon>
        <taxon>Mytilinae</taxon>
        <taxon>Mytilus</taxon>
    </lineage>
</organism>